<dbReference type="GO" id="GO:0009427">
    <property type="term" value="C:bacterial-type flagellum basal body, distal rod, L ring"/>
    <property type="evidence" value="ECO:0007669"/>
    <property type="project" value="InterPro"/>
</dbReference>
<organism evidence="9 10">
    <name type="scientific">Parvibaculum lavamentivorans (strain DS-1 / DSM 13023 / NCIMB 13966)</name>
    <dbReference type="NCBI Taxonomy" id="402881"/>
    <lineage>
        <taxon>Bacteria</taxon>
        <taxon>Pseudomonadati</taxon>
        <taxon>Pseudomonadota</taxon>
        <taxon>Alphaproteobacteria</taxon>
        <taxon>Hyphomicrobiales</taxon>
        <taxon>Parvibaculaceae</taxon>
        <taxon>Parvibaculum</taxon>
    </lineage>
</organism>
<evidence type="ECO:0000256" key="1">
    <source>
        <dbReference type="ARBA" id="ARBA00002591"/>
    </source>
</evidence>
<comment type="similarity">
    <text evidence="2 7">Belongs to the FlgH family.</text>
</comment>
<dbReference type="InterPro" id="IPR000527">
    <property type="entry name" value="Flag_Lring"/>
</dbReference>
<comment type="subunit">
    <text evidence="7">The basal body constitutes a major portion of the flagellar organelle and consists of four rings (L,P,S, and M) mounted on a central rod.</text>
</comment>
<dbReference type="PRINTS" id="PR01008">
    <property type="entry name" value="FLGLRINGFLGH"/>
</dbReference>
<evidence type="ECO:0000256" key="4">
    <source>
        <dbReference type="ARBA" id="ARBA00023136"/>
    </source>
</evidence>
<keyword evidence="9" id="KW-0966">Cell projection</keyword>
<dbReference type="PANTHER" id="PTHR34933:SF1">
    <property type="entry name" value="FLAGELLAR L-RING PROTEIN"/>
    <property type="match status" value="1"/>
</dbReference>
<proteinExistence type="inferred from homology"/>
<keyword evidence="9" id="KW-0969">Cilium</keyword>
<reference evidence="9 10" key="1">
    <citation type="journal article" date="2011" name="Stand. Genomic Sci.">
        <title>Complete genome sequence of Parvibaculum lavamentivorans type strain (DS-1(T)).</title>
        <authorList>
            <person name="Schleheck D."/>
            <person name="Weiss M."/>
            <person name="Pitluck S."/>
            <person name="Bruce D."/>
            <person name="Land M.L."/>
            <person name="Han S."/>
            <person name="Saunders E."/>
            <person name="Tapia R."/>
            <person name="Detter C."/>
            <person name="Brettin T."/>
            <person name="Han J."/>
            <person name="Woyke T."/>
            <person name="Goodwin L."/>
            <person name="Pennacchio L."/>
            <person name="Nolan M."/>
            <person name="Cook A.M."/>
            <person name="Kjelleberg S."/>
            <person name="Thomas T."/>
        </authorList>
    </citation>
    <scope>NUCLEOTIDE SEQUENCE [LARGE SCALE GENOMIC DNA]</scope>
    <source>
        <strain evidence="10">DS-1 / DSM 13023 / NCIMB 13966</strain>
    </source>
</reference>
<dbReference type="EMBL" id="CP000774">
    <property type="protein sequence ID" value="ABS64168.1"/>
    <property type="molecule type" value="Genomic_DNA"/>
</dbReference>
<dbReference type="KEGG" id="pla:Plav_2559"/>
<keyword evidence="6 7" id="KW-0998">Cell outer membrane</keyword>
<feature type="chain" id="PRO_5008947427" description="Flagellar L-ring protein" evidence="8">
    <location>
        <begin position="24"/>
        <end position="244"/>
    </location>
</feature>
<comment type="subcellular location">
    <subcellularLocation>
        <location evidence="7">Cell outer membrane</location>
        <topology evidence="7">Lipid-anchor</topology>
    </subcellularLocation>
    <subcellularLocation>
        <location evidence="7">Bacterial flagellum basal body</location>
    </subcellularLocation>
</comment>
<name>A7HW85_PARL1</name>
<dbReference type="PROSITE" id="PS51257">
    <property type="entry name" value="PROKAR_LIPOPROTEIN"/>
    <property type="match status" value="1"/>
</dbReference>
<dbReference type="RefSeq" id="WP_012111480.1">
    <property type="nucleotide sequence ID" value="NC_009719.1"/>
</dbReference>
<evidence type="ECO:0000256" key="7">
    <source>
        <dbReference type="HAMAP-Rule" id="MF_00415"/>
    </source>
</evidence>
<dbReference type="PANTHER" id="PTHR34933">
    <property type="entry name" value="FLAGELLAR L-RING PROTEIN"/>
    <property type="match status" value="1"/>
</dbReference>
<dbReference type="AlphaFoldDB" id="A7HW85"/>
<gene>
    <name evidence="7" type="primary">flgH</name>
    <name evidence="9" type="ordered locus">Plav_2559</name>
</gene>
<dbReference type="STRING" id="402881.Plav_2559"/>
<dbReference type="eggNOG" id="COG2063">
    <property type="taxonomic scope" value="Bacteria"/>
</dbReference>
<keyword evidence="7" id="KW-0449">Lipoprotein</keyword>
<keyword evidence="3 7" id="KW-0732">Signal</keyword>
<keyword evidence="4 7" id="KW-0472">Membrane</keyword>
<dbReference type="Proteomes" id="UP000006377">
    <property type="component" value="Chromosome"/>
</dbReference>
<evidence type="ECO:0000256" key="6">
    <source>
        <dbReference type="ARBA" id="ARBA00023237"/>
    </source>
</evidence>
<evidence type="ECO:0000256" key="2">
    <source>
        <dbReference type="ARBA" id="ARBA00006929"/>
    </source>
</evidence>
<keyword evidence="10" id="KW-1185">Reference proteome</keyword>
<keyword evidence="5 7" id="KW-0975">Bacterial flagellum</keyword>
<dbReference type="GO" id="GO:0003774">
    <property type="term" value="F:cytoskeletal motor activity"/>
    <property type="evidence" value="ECO:0007669"/>
    <property type="project" value="InterPro"/>
</dbReference>
<keyword evidence="9" id="KW-0282">Flagellum</keyword>
<dbReference type="NCBIfam" id="NF001305">
    <property type="entry name" value="PRK00249.1-5"/>
    <property type="match status" value="1"/>
</dbReference>
<evidence type="ECO:0000256" key="5">
    <source>
        <dbReference type="ARBA" id="ARBA00023143"/>
    </source>
</evidence>
<protein>
    <recommendedName>
        <fullName evidence="7">Flagellar L-ring protein</fullName>
    </recommendedName>
    <alternativeName>
        <fullName evidence="7">Basal body L-ring protein</fullName>
    </alternativeName>
</protein>
<dbReference type="HAMAP" id="MF_00415">
    <property type="entry name" value="FlgH"/>
    <property type="match status" value="1"/>
</dbReference>
<feature type="signal peptide" evidence="8">
    <location>
        <begin position="1"/>
        <end position="23"/>
    </location>
</feature>
<evidence type="ECO:0000313" key="9">
    <source>
        <dbReference type="EMBL" id="ABS64168.1"/>
    </source>
</evidence>
<sequence length="244" mass="26137">MYGNASRLVSIVLIAAALAGCNAADRVSNIGKAPDFAPISSPATTIAMPMPEPEQIVYQPNSLWRSGSRAFFRDQRAARVGDILTVLIGIADSAKVDNSTKRSRANAEDAELGNLFGYENYLGKVFPDGVDNDNLARLGSSSSSAGAGSVDRKEKIDLTVAAVVTQVLPNGNLVIAGRQQVRVNYEVRDLEVTGIVRPEDISNTNTVAHTQIAEARIAYGGQGQISDVQQPRYGQQLFDIIMPF</sequence>
<accession>A7HW85</accession>
<dbReference type="GO" id="GO:0009279">
    <property type="term" value="C:cell outer membrane"/>
    <property type="evidence" value="ECO:0007669"/>
    <property type="project" value="UniProtKB-SubCell"/>
</dbReference>
<comment type="function">
    <text evidence="1 7">Assembles around the rod to form the L-ring and probably protects the motor/basal body from shearing forces during rotation.</text>
</comment>
<dbReference type="Pfam" id="PF02107">
    <property type="entry name" value="FlgH"/>
    <property type="match status" value="1"/>
</dbReference>
<dbReference type="HOGENOM" id="CLU_069313_1_2_5"/>
<evidence type="ECO:0000313" key="10">
    <source>
        <dbReference type="Proteomes" id="UP000006377"/>
    </source>
</evidence>
<evidence type="ECO:0000256" key="8">
    <source>
        <dbReference type="SAM" id="SignalP"/>
    </source>
</evidence>
<dbReference type="GO" id="GO:0071973">
    <property type="term" value="P:bacterial-type flagellum-dependent cell motility"/>
    <property type="evidence" value="ECO:0007669"/>
    <property type="project" value="InterPro"/>
</dbReference>
<evidence type="ECO:0000256" key="3">
    <source>
        <dbReference type="ARBA" id="ARBA00022729"/>
    </source>
</evidence>
<dbReference type="OrthoDB" id="9789227at2"/>